<evidence type="ECO:0000259" key="10">
    <source>
        <dbReference type="Pfam" id="PF22732"/>
    </source>
</evidence>
<dbReference type="GO" id="GO:1990453">
    <property type="term" value="C:nucleosome disassembly/reassembly complex"/>
    <property type="evidence" value="ECO:0007669"/>
    <property type="project" value="EnsemblFungi"/>
</dbReference>
<dbReference type="GO" id="GO:0032968">
    <property type="term" value="P:positive regulation of transcription elongation by RNA polymerase II"/>
    <property type="evidence" value="ECO:0007669"/>
    <property type="project" value="EnsemblFungi"/>
</dbReference>
<dbReference type="GO" id="GO:0006368">
    <property type="term" value="P:transcription elongation by RNA polymerase II"/>
    <property type="evidence" value="ECO:0007669"/>
    <property type="project" value="EnsemblFungi"/>
</dbReference>
<dbReference type="PROSITE" id="PS51640">
    <property type="entry name" value="MRG"/>
    <property type="match status" value="1"/>
</dbReference>
<dbReference type="GO" id="GO:0006337">
    <property type="term" value="P:nucleosome disassembly"/>
    <property type="evidence" value="ECO:0007669"/>
    <property type="project" value="EnsemblFungi"/>
</dbReference>
<dbReference type="Proteomes" id="UP000006310">
    <property type="component" value="Chromosome 4"/>
</dbReference>
<feature type="compositionally biased region" description="Low complexity" evidence="8">
    <location>
        <begin position="113"/>
        <end position="127"/>
    </location>
</feature>
<dbReference type="GO" id="GO:0035267">
    <property type="term" value="C:NuA4 histone acetyltransferase complex"/>
    <property type="evidence" value="ECO:0007669"/>
    <property type="project" value="EnsemblFungi"/>
</dbReference>
<dbReference type="HOGENOM" id="CLU_039566_1_1_1"/>
<feature type="compositionally biased region" description="Polar residues" evidence="8">
    <location>
        <begin position="156"/>
        <end position="168"/>
    </location>
</feature>
<dbReference type="PANTHER" id="PTHR10880">
    <property type="entry name" value="MORTALITY FACTOR 4-LIKE PROTEIN"/>
    <property type="match status" value="1"/>
</dbReference>
<dbReference type="KEGG" id="kng:KNAG_0D02210"/>
<dbReference type="Pfam" id="PF22732">
    <property type="entry name" value="MSL3_chromo-like"/>
    <property type="match status" value="1"/>
</dbReference>
<organism evidence="11 12">
    <name type="scientific">Huiozyma naganishii (strain ATCC MYA-139 / BCRC 22969 / CBS 8797 / KCTC 17520 / NBRC 10181 / NCYC 3082 / Yp74L-3)</name>
    <name type="common">Yeast</name>
    <name type="synonym">Kazachstania naganishii</name>
    <dbReference type="NCBI Taxonomy" id="1071383"/>
    <lineage>
        <taxon>Eukaryota</taxon>
        <taxon>Fungi</taxon>
        <taxon>Dikarya</taxon>
        <taxon>Ascomycota</taxon>
        <taxon>Saccharomycotina</taxon>
        <taxon>Saccharomycetes</taxon>
        <taxon>Saccharomycetales</taxon>
        <taxon>Saccharomycetaceae</taxon>
        <taxon>Huiozyma</taxon>
    </lineage>
</organism>
<dbReference type="GO" id="GO:0006335">
    <property type="term" value="P:DNA replication-dependent chromatin assembly"/>
    <property type="evidence" value="ECO:0007669"/>
    <property type="project" value="EnsemblFungi"/>
</dbReference>
<dbReference type="InterPro" id="IPR026541">
    <property type="entry name" value="MRG_dom"/>
</dbReference>
<keyword evidence="6" id="KW-0804">Transcription</keyword>
<evidence type="ECO:0000256" key="7">
    <source>
        <dbReference type="ARBA" id="ARBA00023242"/>
    </source>
</evidence>
<dbReference type="Gene3D" id="2.30.30.140">
    <property type="match status" value="1"/>
</dbReference>
<dbReference type="EMBL" id="HE978317">
    <property type="protein sequence ID" value="CCK69971.1"/>
    <property type="molecule type" value="Genomic_DNA"/>
</dbReference>
<reference evidence="11 12" key="1">
    <citation type="journal article" date="2011" name="Proc. Natl. Acad. Sci. U.S.A.">
        <title>Evolutionary erosion of yeast sex chromosomes by mating-type switching accidents.</title>
        <authorList>
            <person name="Gordon J.L."/>
            <person name="Armisen D."/>
            <person name="Proux-Wera E."/>
            <person name="Oheigeartaigh S.S."/>
            <person name="Byrne K.P."/>
            <person name="Wolfe K.H."/>
        </authorList>
    </citation>
    <scope>NUCLEOTIDE SEQUENCE [LARGE SCALE GENOMIC DNA]</scope>
    <source>
        <strain evidence="12">ATCC MYA-139 / BCRC 22969 / CBS 8797 / CCRC 22969 / KCTC 17520 / NBRC 10181 / NCYC 3082</strain>
    </source>
</reference>
<feature type="domain" description="MRG" evidence="9">
    <location>
        <begin position="184"/>
        <end position="351"/>
    </location>
</feature>
<dbReference type="RefSeq" id="XP_022464217.1">
    <property type="nucleotide sequence ID" value="XM_022607642.1"/>
</dbReference>
<accession>J7S6X2</accession>
<dbReference type="Gene3D" id="1.10.274.30">
    <property type="entry name" value="MRG domain"/>
    <property type="match status" value="1"/>
</dbReference>
<dbReference type="InterPro" id="IPR053820">
    <property type="entry name" value="MSL3_chromo-like"/>
</dbReference>
<evidence type="ECO:0000256" key="3">
    <source>
        <dbReference type="ARBA" id="ARBA00018505"/>
    </source>
</evidence>
<dbReference type="InterPro" id="IPR016197">
    <property type="entry name" value="Chromo-like_dom_sf"/>
</dbReference>
<dbReference type="OrthoDB" id="124855at2759"/>
<dbReference type="GeneID" id="34525660"/>
<dbReference type="eggNOG" id="KOG3001">
    <property type="taxonomic scope" value="Eukaryota"/>
</dbReference>
<dbReference type="InterPro" id="IPR008676">
    <property type="entry name" value="MRG"/>
</dbReference>
<comment type="subcellular location">
    <subcellularLocation>
        <location evidence="1">Nucleus</location>
    </subcellularLocation>
</comment>
<dbReference type="GO" id="GO:0032221">
    <property type="term" value="C:Rpd3S complex"/>
    <property type="evidence" value="ECO:0007669"/>
    <property type="project" value="EnsemblFungi"/>
</dbReference>
<dbReference type="OMA" id="GLQTYFD"/>
<evidence type="ECO:0000256" key="8">
    <source>
        <dbReference type="SAM" id="MobiDB-lite"/>
    </source>
</evidence>
<reference evidence="12" key="2">
    <citation type="submission" date="2012-08" db="EMBL/GenBank/DDBJ databases">
        <title>Genome sequence of Kazachstania naganishii.</title>
        <authorList>
            <person name="Gordon J.L."/>
            <person name="Armisen D."/>
            <person name="Proux-Wera E."/>
            <person name="OhEigeartaigh S.S."/>
            <person name="Byrne K.P."/>
            <person name="Wolfe K.H."/>
        </authorList>
    </citation>
    <scope>NUCLEOTIDE SEQUENCE [LARGE SCALE GENOMIC DNA]</scope>
    <source>
        <strain evidence="12">ATCC MYA-139 / BCRC 22969 / CBS 8797 / CCRC 22969 / KCTC 17520 / NBRC 10181 / NCYC 3082</strain>
    </source>
</reference>
<dbReference type="GO" id="GO:0043487">
    <property type="term" value="P:regulation of RNA stability"/>
    <property type="evidence" value="ECO:0007669"/>
    <property type="project" value="EnsemblFungi"/>
</dbReference>
<dbReference type="GO" id="GO:0140003">
    <property type="term" value="F:histone H3K36me3 reader activity"/>
    <property type="evidence" value="ECO:0007669"/>
    <property type="project" value="EnsemblFungi"/>
</dbReference>
<feature type="region of interest" description="Disordered" evidence="8">
    <location>
        <begin position="102"/>
        <end position="178"/>
    </location>
</feature>
<evidence type="ECO:0000256" key="4">
    <source>
        <dbReference type="ARBA" id="ARBA00022853"/>
    </source>
</evidence>
<name>J7S6X2_HUIN7</name>
<sequence length="363" mass="41070">MDLKVGGKCLAFHGPLLYEAKVLKIWDANSRTVIQNEEGRQDEIEEEENLPSEQLKAQDCYFIHYQGWKSTWDEWIGLDRIKEYNAANNQIRKDLVQAAKEAKKQDQKKKKAAAATGTAAGNNLTGANGSGRRKRGDTPPTQPSQSSGPQSQSQSNYHQSVKQEPKSNGTGGGQTHTNMTQFDIVQPKITLHIPNKLKCKLVDDWEYITKNKQILSIPSNISINKVLKDYAQDLLEESDISLVESAQSEEFIAGIRQYFQASLPRFLLYRLERLQYEEMLAKTPPKLNRDDLCEVYGPIHLLRLMSVLPELVASTTMDQQSCQLIISQCENLLLWMTMHINELFCQSNYVNTSSQYEGVALGL</sequence>
<feature type="domain" description="MSL3 chromodomain-like" evidence="10">
    <location>
        <begin position="54"/>
        <end position="95"/>
    </location>
</feature>
<protein>
    <recommendedName>
        <fullName evidence="3">Chromatin modification-related protein EAF3</fullName>
    </recommendedName>
</protein>
<evidence type="ECO:0000256" key="6">
    <source>
        <dbReference type="ARBA" id="ARBA00023163"/>
    </source>
</evidence>
<keyword evidence="5" id="KW-0805">Transcription regulation</keyword>
<evidence type="ECO:0000313" key="11">
    <source>
        <dbReference type="EMBL" id="CCK69971.1"/>
    </source>
</evidence>
<evidence type="ECO:0000259" key="9">
    <source>
        <dbReference type="Pfam" id="PF05712"/>
    </source>
</evidence>
<dbReference type="AlphaFoldDB" id="J7S6X2"/>
<dbReference type="SUPFAM" id="SSF54160">
    <property type="entry name" value="Chromo domain-like"/>
    <property type="match status" value="1"/>
</dbReference>
<evidence type="ECO:0000256" key="2">
    <source>
        <dbReference type="ARBA" id="ARBA00009093"/>
    </source>
</evidence>
<dbReference type="GO" id="GO:0006281">
    <property type="term" value="P:DNA repair"/>
    <property type="evidence" value="ECO:0007669"/>
    <property type="project" value="EnsemblFungi"/>
</dbReference>
<keyword evidence="12" id="KW-1185">Reference proteome</keyword>
<dbReference type="Pfam" id="PF05712">
    <property type="entry name" value="MRG"/>
    <property type="match status" value="1"/>
</dbReference>
<dbReference type="InterPro" id="IPR038217">
    <property type="entry name" value="MRG_C_sf"/>
</dbReference>
<evidence type="ECO:0000256" key="5">
    <source>
        <dbReference type="ARBA" id="ARBA00023015"/>
    </source>
</evidence>
<dbReference type="STRING" id="1071383.J7S6X2"/>
<comment type="similarity">
    <text evidence="2">Belongs to the MRG family.</text>
</comment>
<evidence type="ECO:0000313" key="12">
    <source>
        <dbReference type="Proteomes" id="UP000006310"/>
    </source>
</evidence>
<evidence type="ECO:0000256" key="1">
    <source>
        <dbReference type="ARBA" id="ARBA00004123"/>
    </source>
</evidence>
<dbReference type="PANTHER" id="PTHR10880:SF15">
    <property type="entry name" value="MSL COMPLEX SUBUNIT 3"/>
    <property type="match status" value="1"/>
</dbReference>
<proteinExistence type="inferred from homology"/>
<keyword evidence="4" id="KW-0156">Chromatin regulator</keyword>
<dbReference type="GO" id="GO:0030174">
    <property type="term" value="P:regulation of DNA-templated DNA replication initiation"/>
    <property type="evidence" value="ECO:0007669"/>
    <property type="project" value="EnsemblFungi"/>
</dbReference>
<dbReference type="GO" id="GO:0060195">
    <property type="term" value="P:negative regulation of antisense RNA transcription"/>
    <property type="evidence" value="ECO:0007669"/>
    <property type="project" value="EnsemblFungi"/>
</dbReference>
<feature type="compositionally biased region" description="Low complexity" evidence="8">
    <location>
        <begin position="143"/>
        <end position="155"/>
    </location>
</feature>
<keyword evidence="7" id="KW-0539">Nucleus</keyword>
<dbReference type="PIRSF" id="PIRSF038133">
    <property type="entry name" value="HAT_Nua4_EAF3/MRG15"/>
    <property type="match status" value="1"/>
</dbReference>
<gene>
    <name evidence="11" type="primary">KNAG0D02210</name>
    <name evidence="11" type="ordered locus">KNAG_0D02210</name>
</gene>